<dbReference type="Proteomes" id="UP000316426">
    <property type="component" value="Chromosome"/>
</dbReference>
<sequence>MGILLFVLFVAVLNLAVGYALGAGIGLSSLMQLLPQRDEKPVIADIDDAAPLSRAAPSPVATPTPVTETTPVAEPTPAPAAEASTPAPSAVDSSAVNVMASLRDFREKLNSASVELKLNQEDPEKFGASATKLQEANHDYLEEAGEAIKKLDELGAAGDTAASATREAVTTGVTEVEAISHEIDDLIESGLENEETRQKLVDKSETLSEVAIVAEKTVTEAAELDAPDPETSETADHDPHTDEIDRLFDHLESLLAEAQDDAVSHVAVVRVDALTDSEPDEALTLALEESIGAIAKELLDPGQTFVPGHPAMMLLEGDVYDQALERVEQLRQQVEATTFAFGEQEVRATVTCAFADARKGHDRDQVMRYLDEALGESTRTGGNKTFHHDGAFPTETPRAKVAVEPRTLALSKA</sequence>
<name>A0A518K3A3_9BACT</name>
<dbReference type="RefSeq" id="WP_145106448.1">
    <property type="nucleotide sequence ID" value="NZ_CP036349.1"/>
</dbReference>
<dbReference type="AlphaFoldDB" id="A0A518K3A3"/>
<organism evidence="2 3">
    <name type="scientific">Botrimarina mediterranea</name>
    <dbReference type="NCBI Taxonomy" id="2528022"/>
    <lineage>
        <taxon>Bacteria</taxon>
        <taxon>Pseudomonadati</taxon>
        <taxon>Planctomycetota</taxon>
        <taxon>Planctomycetia</taxon>
        <taxon>Pirellulales</taxon>
        <taxon>Lacipirellulaceae</taxon>
        <taxon>Botrimarina</taxon>
    </lineage>
</organism>
<feature type="region of interest" description="Disordered" evidence="1">
    <location>
        <begin position="53"/>
        <end position="92"/>
    </location>
</feature>
<reference evidence="2 3" key="1">
    <citation type="submission" date="2019-02" db="EMBL/GenBank/DDBJ databases">
        <title>Deep-cultivation of Planctomycetes and their phenomic and genomic characterization uncovers novel biology.</title>
        <authorList>
            <person name="Wiegand S."/>
            <person name="Jogler M."/>
            <person name="Boedeker C."/>
            <person name="Pinto D."/>
            <person name="Vollmers J."/>
            <person name="Rivas-Marin E."/>
            <person name="Kohn T."/>
            <person name="Peeters S.H."/>
            <person name="Heuer A."/>
            <person name="Rast P."/>
            <person name="Oberbeckmann S."/>
            <person name="Bunk B."/>
            <person name="Jeske O."/>
            <person name="Meyerdierks A."/>
            <person name="Storesund J.E."/>
            <person name="Kallscheuer N."/>
            <person name="Luecker S."/>
            <person name="Lage O.M."/>
            <person name="Pohl T."/>
            <person name="Merkel B.J."/>
            <person name="Hornburger P."/>
            <person name="Mueller R.-W."/>
            <person name="Bruemmer F."/>
            <person name="Labrenz M."/>
            <person name="Spormann A.M."/>
            <person name="Op den Camp H."/>
            <person name="Overmann J."/>
            <person name="Amann R."/>
            <person name="Jetten M.S.M."/>
            <person name="Mascher T."/>
            <person name="Medema M.H."/>
            <person name="Devos D.P."/>
            <person name="Kaster A.-K."/>
            <person name="Ovreas L."/>
            <person name="Rohde M."/>
            <person name="Galperin M.Y."/>
            <person name="Jogler C."/>
        </authorList>
    </citation>
    <scope>NUCLEOTIDE SEQUENCE [LARGE SCALE GENOMIC DNA]</scope>
    <source>
        <strain evidence="2 3">Spa11</strain>
    </source>
</reference>
<dbReference type="Gene3D" id="3.30.70.270">
    <property type="match status" value="1"/>
</dbReference>
<gene>
    <name evidence="2" type="ORF">Spa11_04570</name>
</gene>
<evidence type="ECO:0000313" key="3">
    <source>
        <dbReference type="Proteomes" id="UP000316426"/>
    </source>
</evidence>
<feature type="region of interest" description="Disordered" evidence="1">
    <location>
        <begin position="220"/>
        <end position="241"/>
    </location>
</feature>
<keyword evidence="3" id="KW-1185">Reference proteome</keyword>
<proteinExistence type="predicted"/>
<feature type="compositionally biased region" description="Acidic residues" evidence="1">
    <location>
        <begin position="222"/>
        <end position="233"/>
    </location>
</feature>
<feature type="compositionally biased region" description="Low complexity" evidence="1">
    <location>
        <begin position="55"/>
        <end position="90"/>
    </location>
</feature>
<dbReference type="InterPro" id="IPR043128">
    <property type="entry name" value="Rev_trsase/Diguanyl_cyclase"/>
</dbReference>
<evidence type="ECO:0000313" key="2">
    <source>
        <dbReference type="EMBL" id="QDV72283.1"/>
    </source>
</evidence>
<protein>
    <submittedName>
        <fullName evidence="2">Diguanylate cyclase</fullName>
    </submittedName>
</protein>
<dbReference type="KEGG" id="bmei:Spa11_04570"/>
<accession>A0A518K3A3</accession>
<evidence type="ECO:0000256" key="1">
    <source>
        <dbReference type="SAM" id="MobiDB-lite"/>
    </source>
</evidence>
<dbReference type="EMBL" id="CP036349">
    <property type="protein sequence ID" value="QDV72283.1"/>
    <property type="molecule type" value="Genomic_DNA"/>
</dbReference>